<protein>
    <submittedName>
        <fullName evidence="1">Uncharacterized protein</fullName>
    </submittedName>
</protein>
<gene>
    <name evidence="1" type="ORF">HNQ51_002001</name>
</gene>
<dbReference type="Proteomes" id="UP000554837">
    <property type="component" value="Unassembled WGS sequence"/>
</dbReference>
<dbReference type="EMBL" id="JACHHO010000002">
    <property type="protein sequence ID" value="MBB5204687.1"/>
    <property type="molecule type" value="Genomic_DNA"/>
</dbReference>
<name>A0A840S0S6_9BURK</name>
<evidence type="ECO:0000313" key="1">
    <source>
        <dbReference type="EMBL" id="MBB5204687.1"/>
    </source>
</evidence>
<keyword evidence="2" id="KW-1185">Reference proteome</keyword>
<sequence>MEDRDPAAEAGPVVPAEVAWLLPGALVGPAEVLPRVQAICAAYPELFQAMFVLLATHPSLPREILAAVTKQQRSDIDDLSREDVVGLYTAILNGGRQGFDAVLRARRKSERGKGGGFSWVKE</sequence>
<dbReference type="OrthoDB" id="8901448at2"/>
<accession>A0A840S0S6</accession>
<organism evidence="1 2">
    <name type="scientific">Inhella inkyongensis</name>
    <dbReference type="NCBI Taxonomy" id="392593"/>
    <lineage>
        <taxon>Bacteria</taxon>
        <taxon>Pseudomonadati</taxon>
        <taxon>Pseudomonadota</taxon>
        <taxon>Betaproteobacteria</taxon>
        <taxon>Burkholderiales</taxon>
        <taxon>Sphaerotilaceae</taxon>
        <taxon>Inhella</taxon>
    </lineage>
</organism>
<evidence type="ECO:0000313" key="2">
    <source>
        <dbReference type="Proteomes" id="UP000554837"/>
    </source>
</evidence>
<comment type="caution">
    <text evidence="1">The sequence shown here is derived from an EMBL/GenBank/DDBJ whole genome shotgun (WGS) entry which is preliminary data.</text>
</comment>
<proteinExistence type="predicted"/>
<dbReference type="RefSeq" id="WP_138855655.1">
    <property type="nucleotide sequence ID" value="NZ_CP040709.1"/>
</dbReference>
<dbReference type="AlphaFoldDB" id="A0A840S0S6"/>
<reference evidence="1 2" key="1">
    <citation type="submission" date="2020-08" db="EMBL/GenBank/DDBJ databases">
        <title>Genomic Encyclopedia of Type Strains, Phase IV (KMG-IV): sequencing the most valuable type-strain genomes for metagenomic binning, comparative biology and taxonomic classification.</title>
        <authorList>
            <person name="Goeker M."/>
        </authorList>
    </citation>
    <scope>NUCLEOTIDE SEQUENCE [LARGE SCALE GENOMIC DNA]</scope>
    <source>
        <strain evidence="1 2">DSM 23958</strain>
    </source>
</reference>